<evidence type="ECO:0000256" key="4">
    <source>
        <dbReference type="ARBA" id="ARBA00022989"/>
    </source>
</evidence>
<keyword evidence="5 6" id="KW-0472">Membrane</keyword>
<evidence type="ECO:0000256" key="2">
    <source>
        <dbReference type="ARBA" id="ARBA00007168"/>
    </source>
</evidence>
<keyword evidence="4 6" id="KW-1133">Transmembrane helix</keyword>
<reference evidence="8" key="1">
    <citation type="submission" date="2021-01" db="EMBL/GenBank/DDBJ databases">
        <authorList>
            <person name="Corre E."/>
            <person name="Pelletier E."/>
            <person name="Niang G."/>
            <person name="Scheremetjew M."/>
            <person name="Finn R."/>
            <person name="Kale V."/>
            <person name="Holt S."/>
            <person name="Cochrane G."/>
            <person name="Meng A."/>
            <person name="Brown T."/>
            <person name="Cohen L."/>
        </authorList>
    </citation>
    <scope>NUCLEOTIDE SEQUENCE</scope>
    <source>
        <strain evidence="8">Clade-D-RCC2572</strain>
    </source>
</reference>
<feature type="transmembrane region" description="Helical" evidence="6">
    <location>
        <begin position="147"/>
        <end position="166"/>
    </location>
</feature>
<feature type="transmembrane region" description="Helical" evidence="6">
    <location>
        <begin position="437"/>
        <end position="457"/>
    </location>
</feature>
<dbReference type="PANTHER" id="PTHR12385">
    <property type="entry name" value="CHOLINE TRANSPORTER-LIKE (SLC FAMILY 44)"/>
    <property type="match status" value="1"/>
</dbReference>
<dbReference type="InterPro" id="IPR007603">
    <property type="entry name" value="Choline_transptr-like"/>
</dbReference>
<feature type="transmembrane region" description="Helical" evidence="6">
    <location>
        <begin position="317"/>
        <end position="336"/>
    </location>
</feature>
<evidence type="ECO:0000256" key="6">
    <source>
        <dbReference type="RuleBase" id="RU368066"/>
    </source>
</evidence>
<comment type="function">
    <text evidence="6">Choline transporter.</text>
</comment>
<feature type="transmembrane region" description="Helical" evidence="6">
    <location>
        <begin position="121"/>
        <end position="140"/>
    </location>
</feature>
<feature type="transmembrane region" description="Helical" evidence="6">
    <location>
        <begin position="342"/>
        <end position="360"/>
    </location>
</feature>
<dbReference type="Pfam" id="PF04515">
    <property type="entry name" value="Choline_transpo"/>
    <property type="match status" value="1"/>
</dbReference>
<feature type="transmembrane region" description="Helical" evidence="6">
    <location>
        <begin position="287"/>
        <end position="305"/>
    </location>
</feature>
<feature type="transmembrane region" description="Helical" evidence="6">
    <location>
        <begin position="53"/>
        <end position="72"/>
    </location>
</feature>
<dbReference type="GO" id="GO:0005886">
    <property type="term" value="C:plasma membrane"/>
    <property type="evidence" value="ECO:0007669"/>
    <property type="project" value="UniProtKB-SubCell"/>
</dbReference>
<comment type="similarity">
    <text evidence="2 6">Belongs to the CTL (choline transporter-like) family.</text>
</comment>
<feature type="transmembrane region" description="Helical" evidence="6">
    <location>
        <begin position="216"/>
        <end position="241"/>
    </location>
</feature>
<feature type="transmembrane region" description="Helical" evidence="6">
    <location>
        <begin position="469"/>
        <end position="496"/>
    </location>
</feature>
<dbReference type="PANTHER" id="PTHR12385:SF98">
    <property type="entry name" value="CHOLINE TRANSPORTER-LIKE PROTEIN"/>
    <property type="match status" value="1"/>
</dbReference>
<evidence type="ECO:0000256" key="1">
    <source>
        <dbReference type="ARBA" id="ARBA00004141"/>
    </source>
</evidence>
<keyword evidence="3 6" id="KW-0812">Transmembrane</keyword>
<sequence>MPPAFAPETLIPCDDDDRASFLRADARGDARSSARDGADDESRAPRDVAFGRALVACVALVLIGGVVGVSNAPRDALDLMSSDALKRYGSCHASDGTAVRRRMLSSDDEENEQFAASETPAAIAVSIGAIALGLMTIHLFKNHPRMMTWGMIWAECGICVTVGVILLGNGSVAGGVIFIALAGLWAFWMTRTKDRVELVAKLLAAASTALKDNPHLVTVSTFAGLGLCSSLLVAGACVLFASMNGSVVATGAPDEMIYRDGACYWADDLTNPIRCCTWELDTWVPPFLAFAPLVAAWTALTFAQARNFVIGGTVSKWYFAPVGTTSFVGTTSTFIGHAWRNSFGSLAFGALVLTAVSVMRQINERARRRSEGFMAVLACIVTTIMDCIGEIIEALTTFATIQCAISGEDLCTSGREVTRLLNDNFLSAVRVWWLPEMVLNLAAVFLSLAYSSIVTWMSRLTMSIANVDVSGYGGVVFLSAFISSWIVLSFFFNILLSCVDAVFICYAIDKDRNTLTKPDIVAVYDEVTDKTRVLPVDAVVTQTQRTTQQGTPSQPGRVFTQPGANIVYGRPSDNGNL</sequence>
<evidence type="ECO:0000313" key="8">
    <source>
        <dbReference type="EMBL" id="CAD8584476.1"/>
    </source>
</evidence>
<gene>
    <name evidence="8" type="ORF">OMED0929_LOCUS4933</name>
</gene>
<protein>
    <recommendedName>
        <fullName evidence="6">Choline transporter-like protein</fullName>
    </recommendedName>
</protein>
<dbReference type="GO" id="GO:0022857">
    <property type="term" value="F:transmembrane transporter activity"/>
    <property type="evidence" value="ECO:0007669"/>
    <property type="project" value="UniProtKB-UniRule"/>
</dbReference>
<evidence type="ECO:0000256" key="5">
    <source>
        <dbReference type="ARBA" id="ARBA00023136"/>
    </source>
</evidence>
<accession>A0A6U0BIA1</accession>
<evidence type="ECO:0000256" key="7">
    <source>
        <dbReference type="SAM" id="MobiDB-lite"/>
    </source>
</evidence>
<proteinExistence type="inferred from homology"/>
<dbReference type="AlphaFoldDB" id="A0A6U0BIA1"/>
<feature type="transmembrane region" description="Helical" evidence="6">
    <location>
        <begin position="372"/>
        <end position="392"/>
    </location>
</feature>
<name>A0A6U0BIA1_9CHLO</name>
<comment type="subcellular location">
    <subcellularLocation>
        <location evidence="6">Cell membrane</location>
        <topology evidence="6">Multi-pass membrane protein</topology>
    </subcellularLocation>
    <subcellularLocation>
        <location evidence="1">Membrane</location>
        <topology evidence="1">Multi-pass membrane protein</topology>
    </subcellularLocation>
</comment>
<feature type="region of interest" description="Disordered" evidence="7">
    <location>
        <begin position="24"/>
        <end position="43"/>
    </location>
</feature>
<feature type="transmembrane region" description="Helical" evidence="6">
    <location>
        <begin position="172"/>
        <end position="188"/>
    </location>
</feature>
<dbReference type="EMBL" id="HBEW01005850">
    <property type="protein sequence ID" value="CAD8584476.1"/>
    <property type="molecule type" value="Transcribed_RNA"/>
</dbReference>
<evidence type="ECO:0000256" key="3">
    <source>
        <dbReference type="ARBA" id="ARBA00022692"/>
    </source>
</evidence>
<organism evidence="8">
    <name type="scientific">Ostreococcus mediterraneus</name>
    <dbReference type="NCBI Taxonomy" id="1486918"/>
    <lineage>
        <taxon>Eukaryota</taxon>
        <taxon>Viridiplantae</taxon>
        <taxon>Chlorophyta</taxon>
        <taxon>Mamiellophyceae</taxon>
        <taxon>Mamiellales</taxon>
        <taxon>Bathycoccaceae</taxon>
        <taxon>Ostreococcus</taxon>
    </lineage>
</organism>